<feature type="region of interest" description="Disordered" evidence="1">
    <location>
        <begin position="1"/>
        <end position="78"/>
    </location>
</feature>
<feature type="compositionally biased region" description="Basic and acidic residues" evidence="1">
    <location>
        <begin position="237"/>
        <end position="246"/>
    </location>
</feature>
<feature type="region of interest" description="Disordered" evidence="1">
    <location>
        <begin position="212"/>
        <end position="246"/>
    </location>
</feature>
<dbReference type="AlphaFoldDB" id="A0A9D3LNI1"/>
<feature type="compositionally biased region" description="Low complexity" evidence="1">
    <location>
        <begin position="329"/>
        <end position="344"/>
    </location>
</feature>
<evidence type="ECO:0000259" key="2">
    <source>
        <dbReference type="PROSITE" id="PS51912"/>
    </source>
</evidence>
<reference evidence="3" key="1">
    <citation type="submission" date="2021-01" db="EMBL/GenBank/DDBJ databases">
        <title>A chromosome-scale assembly of European eel, Anguilla anguilla.</title>
        <authorList>
            <person name="Henkel C."/>
            <person name="Jong-Raadsen S.A."/>
            <person name="Dufour S."/>
            <person name="Weltzien F.-A."/>
            <person name="Palstra A.P."/>
            <person name="Pelster B."/>
            <person name="Spaink H.P."/>
            <person name="Van Den Thillart G.E."/>
            <person name="Jansen H."/>
            <person name="Zahm M."/>
            <person name="Klopp C."/>
            <person name="Cedric C."/>
            <person name="Louis A."/>
            <person name="Berthelot C."/>
            <person name="Parey E."/>
            <person name="Roest Crollius H."/>
            <person name="Montfort J."/>
            <person name="Robinson-Rechavi M."/>
            <person name="Bucao C."/>
            <person name="Bouchez O."/>
            <person name="Gislard M."/>
            <person name="Lluch J."/>
            <person name="Milhes M."/>
            <person name="Lampietro C."/>
            <person name="Lopez Roques C."/>
            <person name="Donnadieu C."/>
            <person name="Braasch I."/>
            <person name="Desvignes T."/>
            <person name="Postlethwait J."/>
            <person name="Bobe J."/>
            <person name="Guiguen Y."/>
            <person name="Dirks R."/>
        </authorList>
    </citation>
    <scope>NUCLEOTIDE SEQUENCE</scope>
    <source>
        <strain evidence="3">Tag_6206</strain>
        <tissue evidence="3">Liver</tissue>
    </source>
</reference>
<comment type="caution">
    <text evidence="3">The sequence shown here is derived from an EMBL/GenBank/DDBJ whole genome shotgun (WGS) entry which is preliminary data.</text>
</comment>
<proteinExistence type="predicted"/>
<feature type="compositionally biased region" description="Pro residues" evidence="1">
    <location>
        <begin position="1"/>
        <end position="11"/>
    </location>
</feature>
<dbReference type="PROSITE" id="PS51912">
    <property type="entry name" value="DMAP1_BIND"/>
    <property type="match status" value="1"/>
</dbReference>
<feature type="compositionally biased region" description="Low complexity" evidence="1">
    <location>
        <begin position="217"/>
        <end position="228"/>
    </location>
</feature>
<sequence>MDEPHAPPAPDNSPIVFGGRAPPRAARNRNESPAPGRHGAPVHCAFVLPPRPLLSQTHTRPSSSEERRGMRRCTQTTGTALLKSSSRSDFASVCGRTRRGRSHVSHAPALTPPFSDTFAWLLGRGRGAAGERRSARDRGRSAQHVTGGVRPIGQYRRGAVKQTPAAPRRIGTRSPSPRCVSTGDITQKGYEKKRGKLLAPYIPQIQGVDPSLQVDSRAQSAPAAPAASKQHKARAANSRDERFRSDIHTEAVQAALAKYKERKMPMPSKRRSVLVQSSVEACTPQRRAGGVFGRTELASRNEERRAAQVDMAAGEVRSQYTRRRRAPYRRAASASSSEGSGRAGARAERRTAPRLSPLSASEPRPVSDLFPPPPARP</sequence>
<feature type="compositionally biased region" description="Low complexity" evidence="1">
    <location>
        <begin position="20"/>
        <end position="35"/>
    </location>
</feature>
<feature type="compositionally biased region" description="Basic and acidic residues" evidence="1">
    <location>
        <begin position="297"/>
        <end position="307"/>
    </location>
</feature>
<dbReference type="InterPro" id="IPR010506">
    <property type="entry name" value="DMAP1-bd"/>
</dbReference>
<dbReference type="SMART" id="SM01137">
    <property type="entry name" value="DMAP_binding"/>
    <property type="match status" value="1"/>
</dbReference>
<feature type="region of interest" description="Disordered" evidence="1">
    <location>
        <begin position="129"/>
        <end position="188"/>
    </location>
</feature>
<protein>
    <recommendedName>
        <fullName evidence="2">DMAP1-binding domain-containing protein</fullName>
    </recommendedName>
</protein>
<gene>
    <name evidence="3" type="ORF">ANANG_G00280600</name>
</gene>
<evidence type="ECO:0000313" key="4">
    <source>
        <dbReference type="Proteomes" id="UP001044222"/>
    </source>
</evidence>
<evidence type="ECO:0000256" key="1">
    <source>
        <dbReference type="SAM" id="MobiDB-lite"/>
    </source>
</evidence>
<feature type="compositionally biased region" description="Basic and acidic residues" evidence="1">
    <location>
        <begin position="129"/>
        <end position="140"/>
    </location>
</feature>
<dbReference type="Proteomes" id="UP001044222">
    <property type="component" value="Chromosome 16"/>
</dbReference>
<feature type="domain" description="DMAP1-binding" evidence="2">
    <location>
        <begin position="159"/>
        <end position="278"/>
    </location>
</feature>
<name>A0A9D3LNI1_ANGAN</name>
<organism evidence="3 4">
    <name type="scientific">Anguilla anguilla</name>
    <name type="common">European freshwater eel</name>
    <name type="synonym">Muraena anguilla</name>
    <dbReference type="NCBI Taxonomy" id="7936"/>
    <lineage>
        <taxon>Eukaryota</taxon>
        <taxon>Metazoa</taxon>
        <taxon>Chordata</taxon>
        <taxon>Craniata</taxon>
        <taxon>Vertebrata</taxon>
        <taxon>Euteleostomi</taxon>
        <taxon>Actinopterygii</taxon>
        <taxon>Neopterygii</taxon>
        <taxon>Teleostei</taxon>
        <taxon>Anguilliformes</taxon>
        <taxon>Anguillidae</taxon>
        <taxon>Anguilla</taxon>
    </lineage>
</organism>
<keyword evidence="4" id="KW-1185">Reference proteome</keyword>
<dbReference type="Pfam" id="PF06464">
    <property type="entry name" value="DMAP_binding"/>
    <property type="match status" value="1"/>
</dbReference>
<evidence type="ECO:0000313" key="3">
    <source>
        <dbReference type="EMBL" id="KAG5833881.1"/>
    </source>
</evidence>
<feature type="region of interest" description="Disordered" evidence="1">
    <location>
        <begin position="261"/>
        <end position="377"/>
    </location>
</feature>
<accession>A0A9D3LNI1</accession>
<dbReference type="EMBL" id="JAFIRN010000016">
    <property type="protein sequence ID" value="KAG5833881.1"/>
    <property type="molecule type" value="Genomic_DNA"/>
</dbReference>